<name>A0ABP9A908_9MICO</name>
<comment type="caution">
    <text evidence="3">The sequence shown here is derived from an EMBL/GenBank/DDBJ whole genome shotgun (WGS) entry which is preliminary data.</text>
</comment>
<dbReference type="InterPro" id="IPR051683">
    <property type="entry name" value="Enoyl-CoA_Hydratase/Isomerase"/>
</dbReference>
<organism evidence="3 4">
    <name type="scientific">Microbacterium gilvum</name>
    <dbReference type="NCBI Taxonomy" id="1336204"/>
    <lineage>
        <taxon>Bacteria</taxon>
        <taxon>Bacillati</taxon>
        <taxon>Actinomycetota</taxon>
        <taxon>Actinomycetes</taxon>
        <taxon>Micrococcales</taxon>
        <taxon>Microbacteriaceae</taxon>
        <taxon>Microbacterium</taxon>
    </lineage>
</organism>
<dbReference type="InterPro" id="IPR018376">
    <property type="entry name" value="Enoyl-CoA_hyd/isom_CS"/>
</dbReference>
<comment type="similarity">
    <text evidence="1 2">Belongs to the enoyl-CoA hydratase/isomerase family.</text>
</comment>
<dbReference type="RefSeq" id="WP_345438911.1">
    <property type="nucleotide sequence ID" value="NZ_BAABKO010000003.1"/>
</dbReference>
<dbReference type="PANTHER" id="PTHR42964">
    <property type="entry name" value="ENOYL-COA HYDRATASE"/>
    <property type="match status" value="1"/>
</dbReference>
<dbReference type="InterPro" id="IPR029045">
    <property type="entry name" value="ClpP/crotonase-like_dom_sf"/>
</dbReference>
<dbReference type="Proteomes" id="UP001501645">
    <property type="component" value="Unassembled WGS sequence"/>
</dbReference>
<keyword evidence="4" id="KW-1185">Reference proteome</keyword>
<evidence type="ECO:0000256" key="2">
    <source>
        <dbReference type="RuleBase" id="RU003707"/>
    </source>
</evidence>
<dbReference type="Pfam" id="PF00378">
    <property type="entry name" value="ECH_1"/>
    <property type="match status" value="1"/>
</dbReference>
<dbReference type="EMBL" id="BAABKO010000003">
    <property type="protein sequence ID" value="GAA4776259.1"/>
    <property type="molecule type" value="Genomic_DNA"/>
</dbReference>
<evidence type="ECO:0000313" key="4">
    <source>
        <dbReference type="Proteomes" id="UP001501645"/>
    </source>
</evidence>
<dbReference type="InterPro" id="IPR001753">
    <property type="entry name" value="Enoyl-CoA_hydra/iso"/>
</dbReference>
<evidence type="ECO:0000256" key="1">
    <source>
        <dbReference type="ARBA" id="ARBA00005254"/>
    </source>
</evidence>
<reference evidence="4" key="1">
    <citation type="journal article" date="2019" name="Int. J. Syst. Evol. Microbiol.">
        <title>The Global Catalogue of Microorganisms (GCM) 10K type strain sequencing project: providing services to taxonomists for standard genome sequencing and annotation.</title>
        <authorList>
            <consortium name="The Broad Institute Genomics Platform"/>
            <consortium name="The Broad Institute Genome Sequencing Center for Infectious Disease"/>
            <person name="Wu L."/>
            <person name="Ma J."/>
        </authorList>
    </citation>
    <scope>NUCLEOTIDE SEQUENCE [LARGE SCALE GENOMIC DNA]</scope>
    <source>
        <strain evidence="4">JCM 18537</strain>
    </source>
</reference>
<dbReference type="CDD" id="cd06558">
    <property type="entry name" value="crotonase-like"/>
    <property type="match status" value="1"/>
</dbReference>
<dbReference type="PANTHER" id="PTHR42964:SF1">
    <property type="entry name" value="POLYKETIDE BIOSYNTHESIS ENOYL-COA HYDRATASE PKSH-RELATED"/>
    <property type="match status" value="1"/>
</dbReference>
<dbReference type="Gene3D" id="3.90.226.10">
    <property type="entry name" value="2-enoyl-CoA Hydratase, Chain A, domain 1"/>
    <property type="match status" value="1"/>
</dbReference>
<dbReference type="SUPFAM" id="SSF52096">
    <property type="entry name" value="ClpP/crotonase"/>
    <property type="match status" value="1"/>
</dbReference>
<evidence type="ECO:0000313" key="3">
    <source>
        <dbReference type="EMBL" id="GAA4776259.1"/>
    </source>
</evidence>
<sequence>MDDVLLEVADGVATITMNRPERLNVLDIPVATALADAALRAASSGAEVVVVTGSGRAFTAGGDVQAMAGADDRSAYMLDLVGAANRAMEALAAIPQPVVARVNGIVAGAGIGILLASDIAVAVEGATFTPAYGAIGLVPDCGATALLPRAIGGRRASDLLLTGRRIDAATALDWGLVERMAPADGLDEAVGDVVSSIRRAGPTAPAATKGLLSAGGSYSDALAAERALIAREAATPFSIARVAAFART</sequence>
<protein>
    <submittedName>
        <fullName evidence="3">Enoyl-CoA hydratase-related protein</fullName>
    </submittedName>
</protein>
<proteinExistence type="inferred from homology"/>
<accession>A0ABP9A908</accession>
<dbReference type="PROSITE" id="PS00166">
    <property type="entry name" value="ENOYL_COA_HYDRATASE"/>
    <property type="match status" value="1"/>
</dbReference>
<gene>
    <name evidence="3" type="ORF">GCM10023351_21110</name>
</gene>